<dbReference type="AlphaFoldDB" id="A0AAW8NLQ0"/>
<proteinExistence type="predicted"/>
<keyword evidence="5" id="KW-1185">Reference proteome</keyword>
<dbReference type="Proteomes" id="UP001271263">
    <property type="component" value="Unassembled WGS sequence"/>
</dbReference>
<feature type="chain" id="PRO_5044004181" evidence="1">
    <location>
        <begin position="25"/>
        <end position="259"/>
    </location>
</feature>
<evidence type="ECO:0000313" key="5">
    <source>
        <dbReference type="Proteomes" id="UP001271263"/>
    </source>
</evidence>
<evidence type="ECO:0000313" key="2">
    <source>
        <dbReference type="EMBL" id="MDR8524128.1"/>
    </source>
</evidence>
<organism evidence="2 4">
    <name type="scientific">Shewanella fidelis</name>
    <dbReference type="NCBI Taxonomy" id="173509"/>
    <lineage>
        <taxon>Bacteria</taxon>
        <taxon>Pseudomonadati</taxon>
        <taxon>Pseudomonadota</taxon>
        <taxon>Gammaproteobacteria</taxon>
        <taxon>Alteromonadales</taxon>
        <taxon>Shewanellaceae</taxon>
        <taxon>Shewanella</taxon>
    </lineage>
</organism>
<dbReference type="Gene3D" id="3.40.190.10">
    <property type="entry name" value="Periplasmic binding protein-like II"/>
    <property type="match status" value="2"/>
</dbReference>
<keyword evidence="1" id="KW-0732">Signal</keyword>
<evidence type="ECO:0000313" key="3">
    <source>
        <dbReference type="EMBL" id="MDW4823437.1"/>
    </source>
</evidence>
<dbReference type="SUPFAM" id="SSF53850">
    <property type="entry name" value="Periplasmic binding protein-like II"/>
    <property type="match status" value="1"/>
</dbReference>
<name>A0AAW8NLQ0_9GAMM</name>
<evidence type="ECO:0000256" key="1">
    <source>
        <dbReference type="SAM" id="SignalP"/>
    </source>
</evidence>
<feature type="signal peptide" evidence="1">
    <location>
        <begin position="1"/>
        <end position="24"/>
    </location>
</feature>
<reference evidence="3 5" key="1">
    <citation type="journal article" date="2022" name="bioRxiv">
        <title>Prophages regulate Shewanella fidelis 3313 motility and biofilm formation: implications for gut colonization dynamics in Ciona robusta.</title>
        <authorList>
            <person name="Natarajan O."/>
            <person name="Gibboney S.L."/>
            <person name="Young M.N."/>
            <person name="Lim S.J."/>
            <person name="Pluta N."/>
            <person name="Atkinson C.G."/>
            <person name="Leigh B.A."/>
            <person name="Liberti A."/>
            <person name="Kees E.D."/>
            <person name="Breitbart M."/>
            <person name="Gralnick J.A."/>
            <person name="Dishaw L.J."/>
        </authorList>
    </citation>
    <scope>NUCLEOTIDE SEQUENCE [LARGE SCALE GENOMIC DNA]</scope>
    <source>
        <strain evidence="3 5">JG4066</strain>
    </source>
</reference>
<dbReference type="Proteomes" id="UP001259340">
    <property type="component" value="Unassembled WGS sequence"/>
</dbReference>
<accession>A0AAW8NLQ0</accession>
<evidence type="ECO:0000313" key="4">
    <source>
        <dbReference type="Proteomes" id="UP001259340"/>
    </source>
</evidence>
<dbReference type="RefSeq" id="WP_310654862.1">
    <property type="nucleotide sequence ID" value="NZ_JAPMLA010000001.1"/>
</dbReference>
<reference evidence="2" key="2">
    <citation type="submission" date="2022-11" db="EMBL/GenBank/DDBJ databases">
        <title>Prophages regulate Shewanella fidelis motility and biofilm formation: implications for gut colonization dynamics in Ciona robusta.</title>
        <authorList>
            <person name="Natarajan O."/>
            <person name="Gibboney S.L."/>
            <person name="Young M.N."/>
            <person name="Lim S.J."/>
            <person name="Pluta N."/>
            <person name="Atkinson C.G.F."/>
            <person name="Leigh B.A."/>
            <person name="Liberti A."/>
            <person name="Kees E."/>
            <person name="Breitbart M."/>
            <person name="Gralnick J."/>
            <person name="Dishaw L.J."/>
        </authorList>
    </citation>
    <scope>NUCLEOTIDE SEQUENCE</scope>
    <source>
        <strain evidence="2">3313</strain>
    </source>
</reference>
<dbReference type="EMBL" id="JAPMLD010000002">
    <property type="protein sequence ID" value="MDW4823437.1"/>
    <property type="molecule type" value="Genomic_DNA"/>
</dbReference>
<protein>
    <submittedName>
        <fullName evidence="2">Transporter substrate-binding domain-containing protein</fullName>
    </submittedName>
</protein>
<sequence>MKLINSFINITILLLCIMSLQARAHHLTYLMIANQAEPFQINTADHQFNSGIISDVINQLASKKPFTFTTHVMPYKRYAHEIEKQTYKNWISYGSPLWRKNTGFRDQNDRLSKQALFRASHLLVQRNNDTQHYARIDDLLGKRVILLKGFDYPGLTPYIASGKINKVESNSHQSALNALKNSRGDVFIEMESRIRYAIKQHNIDQSAFKYTDIAHITPSLNIHLAYGDDIDQAMIDWIDDQIVIMKATGKLEAIITRYQ</sequence>
<comment type="caution">
    <text evidence="2">The sequence shown here is derived from an EMBL/GenBank/DDBJ whole genome shotgun (WGS) entry which is preliminary data.</text>
</comment>
<dbReference type="EMBL" id="JAPMLE010000001">
    <property type="protein sequence ID" value="MDR8524128.1"/>
    <property type="molecule type" value="Genomic_DNA"/>
</dbReference>
<gene>
    <name evidence="2" type="ORF">OS133_10705</name>
    <name evidence="3" type="ORF">OS134_05010</name>
</gene>